<evidence type="ECO:0000256" key="1">
    <source>
        <dbReference type="SAM" id="MobiDB-lite"/>
    </source>
</evidence>
<keyword evidence="3" id="KW-1185">Reference proteome</keyword>
<feature type="compositionally biased region" description="Pro residues" evidence="1">
    <location>
        <begin position="35"/>
        <end position="47"/>
    </location>
</feature>
<feature type="region of interest" description="Disordered" evidence="1">
    <location>
        <begin position="23"/>
        <end position="54"/>
    </location>
</feature>
<reference evidence="2" key="1">
    <citation type="submission" date="2023-03" db="EMBL/GenBank/DDBJ databases">
        <title>Massive genome expansion in bonnet fungi (Mycena s.s.) driven by repeated elements and novel gene families across ecological guilds.</title>
        <authorList>
            <consortium name="Lawrence Berkeley National Laboratory"/>
            <person name="Harder C.B."/>
            <person name="Miyauchi S."/>
            <person name="Viragh M."/>
            <person name="Kuo A."/>
            <person name="Thoen E."/>
            <person name="Andreopoulos B."/>
            <person name="Lu D."/>
            <person name="Skrede I."/>
            <person name="Drula E."/>
            <person name="Henrissat B."/>
            <person name="Morin E."/>
            <person name="Kohler A."/>
            <person name="Barry K."/>
            <person name="LaButti K."/>
            <person name="Morin E."/>
            <person name="Salamov A."/>
            <person name="Lipzen A."/>
            <person name="Mereny Z."/>
            <person name="Hegedus B."/>
            <person name="Baldrian P."/>
            <person name="Stursova M."/>
            <person name="Weitz H."/>
            <person name="Taylor A."/>
            <person name="Grigoriev I.V."/>
            <person name="Nagy L.G."/>
            <person name="Martin F."/>
            <person name="Kauserud H."/>
        </authorList>
    </citation>
    <scope>NUCLEOTIDE SEQUENCE</scope>
    <source>
        <strain evidence="2">CBHHK067</strain>
    </source>
</reference>
<dbReference type="AlphaFoldDB" id="A0AAD7MCE4"/>
<comment type="caution">
    <text evidence="2">The sequence shown here is derived from an EMBL/GenBank/DDBJ whole genome shotgun (WGS) entry which is preliminary data.</text>
</comment>
<evidence type="ECO:0000313" key="2">
    <source>
        <dbReference type="EMBL" id="KAJ7710436.1"/>
    </source>
</evidence>
<protein>
    <submittedName>
        <fullName evidence="2">Uncharacterized protein</fullName>
    </submittedName>
</protein>
<dbReference type="Proteomes" id="UP001221757">
    <property type="component" value="Unassembled WGS sequence"/>
</dbReference>
<organism evidence="2 3">
    <name type="scientific">Mycena rosella</name>
    <name type="common">Pink bonnet</name>
    <name type="synonym">Agaricus rosellus</name>
    <dbReference type="NCBI Taxonomy" id="1033263"/>
    <lineage>
        <taxon>Eukaryota</taxon>
        <taxon>Fungi</taxon>
        <taxon>Dikarya</taxon>
        <taxon>Basidiomycota</taxon>
        <taxon>Agaricomycotina</taxon>
        <taxon>Agaricomycetes</taxon>
        <taxon>Agaricomycetidae</taxon>
        <taxon>Agaricales</taxon>
        <taxon>Marasmiineae</taxon>
        <taxon>Mycenaceae</taxon>
        <taxon>Mycena</taxon>
    </lineage>
</organism>
<accession>A0AAD7MCE4</accession>
<gene>
    <name evidence="2" type="ORF">B0H17DRAFT_1123585</name>
</gene>
<dbReference type="EMBL" id="JARKIE010000001">
    <property type="protein sequence ID" value="KAJ7710436.1"/>
    <property type="molecule type" value="Genomic_DNA"/>
</dbReference>
<sequence>MAVGATQTRIGCVTGLFNTTCTSSRPHPPSSEFNPRPPSPAAHPPLPATQRASGARRGICARERMCSLTFAVTMGGLWVWGIEEGGSRKEGRKRACESSKNSTPGKACLPAWLPARWALKGGIETLRDGGKWAEWEVSRCRASTSCSADEYKKGGESAESAESAAPAPQHNTGSVRCPCPCPALAVAAIQPGLSARHEAESGVKARGRAVHESPGTWKKEFEWGCLLEQ</sequence>
<name>A0AAD7MCE4_MYCRO</name>
<proteinExistence type="predicted"/>
<evidence type="ECO:0000313" key="3">
    <source>
        <dbReference type="Proteomes" id="UP001221757"/>
    </source>
</evidence>